<dbReference type="Gene3D" id="2.60.40.10">
    <property type="entry name" value="Immunoglobulins"/>
    <property type="match status" value="1"/>
</dbReference>
<keyword evidence="11" id="KW-0675">Receptor</keyword>
<dbReference type="InterPro" id="IPR036942">
    <property type="entry name" value="Beta-barrel_TonB_sf"/>
</dbReference>
<dbReference type="Proteomes" id="UP000268372">
    <property type="component" value="Unassembled WGS sequence"/>
</dbReference>
<sequence length="804" mass="91745">MRLNLLLCFLCVSQFINAQYSISGSVFNEKGEILKNTEVLLRSQILKQSTKSNQEGKYQFTNLSNGEYQLILKRASSEELFDVIIENQDQIVDIGFSSLTDNDSVLDDLIINVESIKSKIEKEGFSVNVIETKEAGVRNIQTNELLDRSVGVRVRQSAGLGSSVEYNLNGMSGNSVKIFIDGIPITSYGPSFNLNSIPPALIERIEVYKGVVPIHLSDDALGGAINVVLKQGVRNNLTASLSYGSFNTWQGNFSGITRNDKSGFTLKANSFYNFSDNDYEVWGKFVRNTQPNGRVEQVRAKRFNDAYKSLGGQIEAGFTDVKWADQFFVGFNASESYRDIQHGLYMSKPYKGRFEEADAQVVNLTYRKKNLFTQGLNFNVSAMYSKRYNVVNDTVKWNYNWFGERMKDLNGNPILTNGGGQQGETTIQHSRREIINVRANLSYEINQNHRFVLNSLLNTFSRKDNDDMKSVIERQFVDDRNLNKSITGFAYEMKAFERKLKTNIFSKYYKQKIEKIRPTIKKIDGIDVRVNQEYNNEYDYIGYGLATSYLVTPAVTVLGSFEKAIRLPVDTEIFGDVGENIVENNSLQAEVSLNYNLGFKVGPFKINKHKVSLGGNGFIRDTRDRIVLKSSTRVNDAIETMPYENLQSTMSKGFELELMYDFNNRLTVFANMSKFNTVRNYEFDAKGNVNPYYNLQLPNEPFFTASGSIQYSIPDLMLKKSVMNLHYGFNKIAPFYTNWLQSDYFETPNQFIQDLGLSYIFPSHKFVLSFDAKNIFNKEVYDNFASQKPGRAFYVKLNYSINKF</sequence>
<dbReference type="InterPro" id="IPR012910">
    <property type="entry name" value="Plug_dom"/>
</dbReference>
<evidence type="ECO:0000313" key="11">
    <source>
        <dbReference type="EMBL" id="RRA95020.1"/>
    </source>
</evidence>
<keyword evidence="12" id="KW-1185">Reference proteome</keyword>
<keyword evidence="3 8" id="KW-1134">Transmembrane beta strand</keyword>
<comment type="similarity">
    <text evidence="8">Belongs to the TonB-dependent receptor family.</text>
</comment>
<evidence type="ECO:0000256" key="7">
    <source>
        <dbReference type="ARBA" id="ARBA00023237"/>
    </source>
</evidence>
<evidence type="ECO:0000256" key="1">
    <source>
        <dbReference type="ARBA" id="ARBA00004571"/>
    </source>
</evidence>
<dbReference type="Pfam" id="PF07715">
    <property type="entry name" value="Plug"/>
    <property type="match status" value="1"/>
</dbReference>
<dbReference type="SUPFAM" id="SSF49478">
    <property type="entry name" value="Cna protein B-type domain"/>
    <property type="match status" value="1"/>
</dbReference>
<dbReference type="InterPro" id="IPR037066">
    <property type="entry name" value="Plug_dom_sf"/>
</dbReference>
<dbReference type="PANTHER" id="PTHR30069:SF29">
    <property type="entry name" value="HEMOGLOBIN AND HEMOGLOBIN-HAPTOGLOBIN-BINDING PROTEIN 1-RELATED"/>
    <property type="match status" value="1"/>
</dbReference>
<organism evidence="11 12">
    <name type="scientific">Paenimyroides viscosum</name>
    <dbReference type="NCBI Taxonomy" id="2488729"/>
    <lineage>
        <taxon>Bacteria</taxon>
        <taxon>Pseudomonadati</taxon>
        <taxon>Bacteroidota</taxon>
        <taxon>Flavobacteriia</taxon>
        <taxon>Flavobacteriales</taxon>
        <taxon>Flavobacteriaceae</taxon>
        <taxon>Paenimyroides</taxon>
    </lineage>
</organism>
<dbReference type="GO" id="GO:0009279">
    <property type="term" value="C:cell outer membrane"/>
    <property type="evidence" value="ECO:0007669"/>
    <property type="project" value="UniProtKB-SubCell"/>
</dbReference>
<dbReference type="SUPFAM" id="SSF56935">
    <property type="entry name" value="Porins"/>
    <property type="match status" value="1"/>
</dbReference>
<protein>
    <submittedName>
        <fullName evidence="11">TonB-dependent receptor</fullName>
    </submittedName>
</protein>
<name>A0A3P1B1I7_9FLAO</name>
<keyword evidence="2 8" id="KW-0813">Transport</keyword>
<dbReference type="InterPro" id="IPR039426">
    <property type="entry name" value="TonB-dep_rcpt-like"/>
</dbReference>
<feature type="domain" description="TonB-dependent receptor plug" evidence="10">
    <location>
        <begin position="124"/>
        <end position="224"/>
    </location>
</feature>
<dbReference type="GO" id="GO:0044718">
    <property type="term" value="P:siderophore transmembrane transport"/>
    <property type="evidence" value="ECO:0007669"/>
    <property type="project" value="TreeGrafter"/>
</dbReference>
<dbReference type="PANTHER" id="PTHR30069">
    <property type="entry name" value="TONB-DEPENDENT OUTER MEMBRANE RECEPTOR"/>
    <property type="match status" value="1"/>
</dbReference>
<evidence type="ECO:0000256" key="9">
    <source>
        <dbReference type="SAM" id="SignalP"/>
    </source>
</evidence>
<keyword evidence="4 8" id="KW-0812">Transmembrane</keyword>
<evidence type="ECO:0000256" key="4">
    <source>
        <dbReference type="ARBA" id="ARBA00022692"/>
    </source>
</evidence>
<feature type="chain" id="PRO_5018057446" evidence="9">
    <location>
        <begin position="19"/>
        <end position="804"/>
    </location>
</feature>
<reference evidence="11 12" key="1">
    <citation type="submission" date="2018-11" db="EMBL/GenBank/DDBJ databases">
        <title>Flavobacterium sp. nov., YIM 102796 draft genome.</title>
        <authorList>
            <person name="Li G."/>
            <person name="Jiang Y."/>
        </authorList>
    </citation>
    <scope>NUCLEOTIDE SEQUENCE [LARGE SCALE GENOMIC DNA]</scope>
    <source>
        <strain evidence="11 12">YIM 102796</strain>
    </source>
</reference>
<keyword evidence="6 8" id="KW-0472">Membrane</keyword>
<dbReference type="Gene3D" id="2.170.130.10">
    <property type="entry name" value="TonB-dependent receptor, plug domain"/>
    <property type="match status" value="1"/>
</dbReference>
<dbReference type="PROSITE" id="PS52016">
    <property type="entry name" value="TONB_DEPENDENT_REC_3"/>
    <property type="match status" value="1"/>
</dbReference>
<evidence type="ECO:0000256" key="3">
    <source>
        <dbReference type="ARBA" id="ARBA00022452"/>
    </source>
</evidence>
<dbReference type="AlphaFoldDB" id="A0A3P1B1I7"/>
<comment type="subcellular location">
    <subcellularLocation>
        <location evidence="1 8">Cell outer membrane</location>
        <topology evidence="1 8">Multi-pass membrane protein</topology>
    </subcellularLocation>
</comment>
<gene>
    <name evidence="11" type="ORF">EG242_07450</name>
</gene>
<keyword evidence="7 8" id="KW-0998">Cell outer membrane</keyword>
<dbReference type="OrthoDB" id="9812892at2"/>
<dbReference type="GO" id="GO:0015344">
    <property type="term" value="F:siderophore uptake transmembrane transporter activity"/>
    <property type="evidence" value="ECO:0007669"/>
    <property type="project" value="TreeGrafter"/>
</dbReference>
<evidence type="ECO:0000259" key="10">
    <source>
        <dbReference type="Pfam" id="PF07715"/>
    </source>
</evidence>
<dbReference type="Gene3D" id="2.40.170.20">
    <property type="entry name" value="TonB-dependent receptor, beta-barrel domain"/>
    <property type="match status" value="1"/>
</dbReference>
<proteinExistence type="inferred from homology"/>
<evidence type="ECO:0000256" key="8">
    <source>
        <dbReference type="PROSITE-ProRule" id="PRU01360"/>
    </source>
</evidence>
<dbReference type="InterPro" id="IPR013783">
    <property type="entry name" value="Ig-like_fold"/>
</dbReference>
<evidence type="ECO:0000256" key="5">
    <source>
        <dbReference type="ARBA" id="ARBA00022729"/>
    </source>
</evidence>
<dbReference type="EMBL" id="RQTJ01000012">
    <property type="protein sequence ID" value="RRA95020.1"/>
    <property type="molecule type" value="Genomic_DNA"/>
</dbReference>
<dbReference type="RefSeq" id="WP_124899270.1">
    <property type="nucleotide sequence ID" value="NZ_RQTJ01000012.1"/>
</dbReference>
<evidence type="ECO:0000313" key="12">
    <source>
        <dbReference type="Proteomes" id="UP000268372"/>
    </source>
</evidence>
<evidence type="ECO:0000256" key="2">
    <source>
        <dbReference type="ARBA" id="ARBA00022448"/>
    </source>
</evidence>
<feature type="signal peptide" evidence="9">
    <location>
        <begin position="1"/>
        <end position="18"/>
    </location>
</feature>
<comment type="caution">
    <text evidence="11">The sequence shown here is derived from an EMBL/GenBank/DDBJ whole genome shotgun (WGS) entry which is preliminary data.</text>
</comment>
<keyword evidence="5 9" id="KW-0732">Signal</keyword>
<accession>A0A3P1B1I7</accession>
<evidence type="ECO:0000256" key="6">
    <source>
        <dbReference type="ARBA" id="ARBA00023136"/>
    </source>
</evidence>